<organism evidence="2 3">
    <name type="scientific">Elysia marginata</name>
    <dbReference type="NCBI Taxonomy" id="1093978"/>
    <lineage>
        <taxon>Eukaryota</taxon>
        <taxon>Metazoa</taxon>
        <taxon>Spiralia</taxon>
        <taxon>Lophotrochozoa</taxon>
        <taxon>Mollusca</taxon>
        <taxon>Gastropoda</taxon>
        <taxon>Heterobranchia</taxon>
        <taxon>Euthyneura</taxon>
        <taxon>Panpulmonata</taxon>
        <taxon>Sacoglossa</taxon>
        <taxon>Placobranchoidea</taxon>
        <taxon>Plakobranchidae</taxon>
        <taxon>Elysia</taxon>
    </lineage>
</organism>
<accession>A0AAV4J6M9</accession>
<protein>
    <submittedName>
        <fullName evidence="2">Uncharacterized protein</fullName>
    </submittedName>
</protein>
<evidence type="ECO:0000256" key="1">
    <source>
        <dbReference type="SAM" id="MobiDB-lite"/>
    </source>
</evidence>
<gene>
    <name evidence="2" type="ORF">ElyMa_006826500</name>
</gene>
<dbReference type="AlphaFoldDB" id="A0AAV4J6M9"/>
<feature type="compositionally biased region" description="Basic and acidic residues" evidence="1">
    <location>
        <begin position="1"/>
        <end position="11"/>
    </location>
</feature>
<proteinExistence type="predicted"/>
<feature type="region of interest" description="Disordered" evidence="1">
    <location>
        <begin position="1"/>
        <end position="20"/>
    </location>
</feature>
<name>A0AAV4J6M9_9GAST</name>
<dbReference type="EMBL" id="BMAT01013665">
    <property type="protein sequence ID" value="GFS17638.1"/>
    <property type="molecule type" value="Genomic_DNA"/>
</dbReference>
<evidence type="ECO:0000313" key="3">
    <source>
        <dbReference type="Proteomes" id="UP000762676"/>
    </source>
</evidence>
<reference evidence="2 3" key="1">
    <citation type="journal article" date="2021" name="Elife">
        <title>Chloroplast acquisition without the gene transfer in kleptoplastic sea slugs, Plakobranchus ocellatus.</title>
        <authorList>
            <person name="Maeda T."/>
            <person name="Takahashi S."/>
            <person name="Yoshida T."/>
            <person name="Shimamura S."/>
            <person name="Takaki Y."/>
            <person name="Nagai Y."/>
            <person name="Toyoda A."/>
            <person name="Suzuki Y."/>
            <person name="Arimoto A."/>
            <person name="Ishii H."/>
            <person name="Satoh N."/>
            <person name="Nishiyama T."/>
            <person name="Hasebe M."/>
            <person name="Maruyama T."/>
            <person name="Minagawa J."/>
            <person name="Obokata J."/>
            <person name="Shigenobu S."/>
        </authorList>
    </citation>
    <scope>NUCLEOTIDE SEQUENCE [LARGE SCALE GENOMIC DNA]</scope>
</reference>
<sequence length="267" mass="31130">MRDEDGEHCVNMDDNTDDDDDSNTRKHYYFYSKYMSKYNKKAFIKKMLKRCNASLINDIDNWTNASKTAQFLIIDEYSRKNRLTMAKLMALTSGDASAYCGKQYHGYHYKPRTDAQVIIFSKRHLFHVMGTESKLDTSDGQKTISEREANILMDRFFIYKLNSIKSDETSSSLIKAASRRYCEEYHRLCHTECEDAHDEADSRSSVVLDAAIYASDEEIKELKIASEMCKGVNIGYILEKRRYYYEKVHDETMCETEANDRAKHTQS</sequence>
<dbReference type="Proteomes" id="UP000762676">
    <property type="component" value="Unassembled WGS sequence"/>
</dbReference>
<evidence type="ECO:0000313" key="2">
    <source>
        <dbReference type="EMBL" id="GFS17638.1"/>
    </source>
</evidence>
<comment type="caution">
    <text evidence="2">The sequence shown here is derived from an EMBL/GenBank/DDBJ whole genome shotgun (WGS) entry which is preliminary data.</text>
</comment>
<keyword evidence="3" id="KW-1185">Reference proteome</keyword>